<evidence type="ECO:0000256" key="5">
    <source>
        <dbReference type="RuleBase" id="RU003785"/>
    </source>
</evidence>
<dbReference type="SUPFAM" id="SSF52540">
    <property type="entry name" value="P-loop containing nucleoside triphosphate hydrolases"/>
    <property type="match status" value="2"/>
</dbReference>
<dbReference type="GO" id="GO:0052381">
    <property type="term" value="F:tRNA dimethylallyltransferase activity"/>
    <property type="evidence" value="ECO:0007669"/>
    <property type="project" value="InterPro"/>
</dbReference>
<keyword evidence="3 5" id="KW-0547">Nucleotide-binding</keyword>
<evidence type="ECO:0000256" key="4">
    <source>
        <dbReference type="ARBA" id="ARBA00022840"/>
    </source>
</evidence>
<dbReference type="InterPro" id="IPR039657">
    <property type="entry name" value="Dimethylallyltransferase"/>
</dbReference>
<keyword evidence="2 5" id="KW-0808">Transferase</keyword>
<gene>
    <name evidence="8" type="ORF">CAMP_LOCUS9267</name>
</gene>
<keyword evidence="9" id="KW-1185">Reference proteome</keyword>
<dbReference type="InterPro" id="IPR036236">
    <property type="entry name" value="Znf_C2H2_sf"/>
</dbReference>
<dbReference type="InterPro" id="IPR018022">
    <property type="entry name" value="IPT"/>
</dbReference>
<dbReference type="SUPFAM" id="SSF57667">
    <property type="entry name" value="beta-beta-alpha zinc fingers"/>
    <property type="match status" value="1"/>
</dbReference>
<comment type="caution">
    <text evidence="8">The sequence shown here is derived from an EMBL/GenBank/DDBJ whole genome shotgun (WGS) entry which is preliminary data.</text>
</comment>
<evidence type="ECO:0000256" key="1">
    <source>
        <dbReference type="ARBA" id="ARBA00005842"/>
    </source>
</evidence>
<dbReference type="Proteomes" id="UP001152747">
    <property type="component" value="Unassembled WGS sequence"/>
</dbReference>
<dbReference type="InterPro" id="IPR013087">
    <property type="entry name" value="Znf_C2H2_type"/>
</dbReference>
<dbReference type="Gene3D" id="1.10.20.140">
    <property type="match status" value="1"/>
</dbReference>
<dbReference type="Pfam" id="PF01715">
    <property type="entry name" value="IPPT"/>
    <property type="match status" value="1"/>
</dbReference>
<dbReference type="OrthoDB" id="775260at2759"/>
<dbReference type="PANTHER" id="PTHR11088:SF89">
    <property type="entry name" value="TRNA DIMETHYLALLYLTRANSFERASE"/>
    <property type="match status" value="1"/>
</dbReference>
<keyword evidence="4 5" id="KW-0067">ATP-binding</keyword>
<dbReference type="GO" id="GO:0005524">
    <property type="term" value="F:ATP binding"/>
    <property type="evidence" value="ECO:0007669"/>
    <property type="project" value="UniProtKB-KW"/>
</dbReference>
<dbReference type="NCBIfam" id="TIGR00174">
    <property type="entry name" value="miaA"/>
    <property type="match status" value="1"/>
</dbReference>
<dbReference type="GO" id="GO:0005739">
    <property type="term" value="C:mitochondrion"/>
    <property type="evidence" value="ECO:0007669"/>
    <property type="project" value="TreeGrafter"/>
</dbReference>
<sequence length="421" mass="48887">MGILRKDPIIFVIGCTGTGKSDLGVAIAKNYGGEIVSVDSMQLYKGLDIATNKITSEETEGIPHHMMSILQPFSKTRYNVHLFRQQVLEICQQIRERRKIPILVGGTTYYAESILYENNIIETGNVGSSSTSGSDSEPEKDQEFEADSRISNEDLWSELNRVDPETASLLHKNNRHRVWRAIQIYKQTGKKRSEIILQQKSNKNDVELGGKLRFEDSLVIYLDAKKEVLEERLDSRVEKMIGMGLKKELVEFYELHKNHLDENSFGVMQCIGWKEFVPWLKLEEKREENMKLFEEGCEKMKTRTKQYAKHQRLWYFSRLLKRANGERKMASTKMLDTSEKSRIISDGLKIVDEWMLGNDLHEDVNMSNEQNIGEHLHRFIECEICEMRVQGSVNWKLHLAGKTHKHHLKMRKKLAENVENQ</sequence>
<feature type="compositionally biased region" description="Basic and acidic residues" evidence="6">
    <location>
        <begin position="137"/>
        <end position="146"/>
    </location>
</feature>
<feature type="domain" description="C2H2-type" evidence="7">
    <location>
        <begin position="381"/>
        <end position="404"/>
    </location>
</feature>
<dbReference type="GO" id="GO:0006400">
    <property type="term" value="P:tRNA modification"/>
    <property type="evidence" value="ECO:0007669"/>
    <property type="project" value="TreeGrafter"/>
</dbReference>
<dbReference type="PANTHER" id="PTHR11088">
    <property type="entry name" value="TRNA DIMETHYLALLYLTRANSFERASE"/>
    <property type="match status" value="1"/>
</dbReference>
<dbReference type="Gene3D" id="3.40.50.300">
    <property type="entry name" value="P-loop containing nucleotide triphosphate hydrolases"/>
    <property type="match status" value="1"/>
</dbReference>
<dbReference type="Pfam" id="PF12874">
    <property type="entry name" value="zf-met"/>
    <property type="match status" value="1"/>
</dbReference>
<evidence type="ECO:0000259" key="7">
    <source>
        <dbReference type="Pfam" id="PF12874"/>
    </source>
</evidence>
<evidence type="ECO:0000256" key="6">
    <source>
        <dbReference type="SAM" id="MobiDB-lite"/>
    </source>
</evidence>
<accession>A0A9P1IKC1</accession>
<dbReference type="AlphaFoldDB" id="A0A9P1IKC1"/>
<dbReference type="InterPro" id="IPR027417">
    <property type="entry name" value="P-loop_NTPase"/>
</dbReference>
<reference evidence="8" key="1">
    <citation type="submission" date="2022-11" db="EMBL/GenBank/DDBJ databases">
        <authorList>
            <person name="Kikuchi T."/>
        </authorList>
    </citation>
    <scope>NUCLEOTIDE SEQUENCE</scope>
    <source>
        <strain evidence="8">PS1010</strain>
    </source>
</reference>
<organism evidence="8 9">
    <name type="scientific">Caenorhabditis angaria</name>
    <dbReference type="NCBI Taxonomy" id="860376"/>
    <lineage>
        <taxon>Eukaryota</taxon>
        <taxon>Metazoa</taxon>
        <taxon>Ecdysozoa</taxon>
        <taxon>Nematoda</taxon>
        <taxon>Chromadorea</taxon>
        <taxon>Rhabditida</taxon>
        <taxon>Rhabditina</taxon>
        <taxon>Rhabditomorpha</taxon>
        <taxon>Rhabditoidea</taxon>
        <taxon>Rhabditidae</taxon>
        <taxon>Peloderinae</taxon>
        <taxon>Caenorhabditis</taxon>
    </lineage>
</organism>
<protein>
    <recommendedName>
        <fullName evidence="7">C2H2-type domain-containing protein</fullName>
    </recommendedName>
</protein>
<evidence type="ECO:0000313" key="8">
    <source>
        <dbReference type="EMBL" id="CAI5446630.1"/>
    </source>
</evidence>
<name>A0A9P1IKC1_9PELO</name>
<comment type="similarity">
    <text evidence="1 5">Belongs to the IPP transferase family.</text>
</comment>
<proteinExistence type="inferred from homology"/>
<evidence type="ECO:0000313" key="9">
    <source>
        <dbReference type="Proteomes" id="UP001152747"/>
    </source>
</evidence>
<feature type="region of interest" description="Disordered" evidence="6">
    <location>
        <begin position="126"/>
        <end position="146"/>
    </location>
</feature>
<dbReference type="HAMAP" id="MF_00185">
    <property type="entry name" value="IPP_trans"/>
    <property type="match status" value="1"/>
</dbReference>
<evidence type="ECO:0000256" key="3">
    <source>
        <dbReference type="ARBA" id="ARBA00022741"/>
    </source>
</evidence>
<evidence type="ECO:0000256" key="2">
    <source>
        <dbReference type="ARBA" id="ARBA00022679"/>
    </source>
</evidence>
<dbReference type="EMBL" id="CANHGI010000003">
    <property type="protein sequence ID" value="CAI5446630.1"/>
    <property type="molecule type" value="Genomic_DNA"/>
</dbReference>